<sequence>MYMAIKSCGFTLALMRTAPSRQPAGVRNGDLQKFSNETAEQSGQPDFWVLTGDYHLPQYEHSCPPWKACFIDKIFKTNGLLFW</sequence>
<comment type="caution">
    <text evidence="1">The sequence shown here is derived from an EMBL/GenBank/DDBJ whole genome shotgun (WGS) entry which is preliminary data.</text>
</comment>
<accession>A0A750H8A1</accession>
<dbReference type="AlphaFoldDB" id="A0A750H8A1"/>
<proteinExistence type="predicted"/>
<dbReference type="EMBL" id="DAAVPT010000017">
    <property type="protein sequence ID" value="HAF6252659.1"/>
    <property type="molecule type" value="Genomic_DNA"/>
</dbReference>
<reference evidence="1" key="2">
    <citation type="submission" date="2020-02" db="EMBL/GenBank/DDBJ databases">
        <authorList>
            <consortium name="NCBI Pathogen Detection Project"/>
        </authorList>
    </citation>
    <scope>NUCLEOTIDE SEQUENCE</scope>
    <source>
        <strain evidence="1">MA.GA5714TB</strain>
    </source>
</reference>
<evidence type="ECO:0000313" key="1">
    <source>
        <dbReference type="EMBL" id="HAF6252659.1"/>
    </source>
</evidence>
<protein>
    <submittedName>
        <fullName evidence="1">Uncharacterized protein</fullName>
    </submittedName>
</protein>
<reference evidence="1" key="1">
    <citation type="journal article" date="2018" name="Genome Biol.">
        <title>SKESA: strategic k-mer extension for scrupulous assemblies.</title>
        <authorList>
            <person name="Souvorov A."/>
            <person name="Agarwala R."/>
            <person name="Lipman D.J."/>
        </authorList>
    </citation>
    <scope>NUCLEOTIDE SEQUENCE</scope>
    <source>
        <strain evidence="1">MA.GA5714TB</strain>
    </source>
</reference>
<name>A0A750H8A1_SALER</name>
<organism evidence="1">
    <name type="scientific">Salmonella enterica</name>
    <name type="common">Salmonella choleraesuis</name>
    <dbReference type="NCBI Taxonomy" id="28901"/>
    <lineage>
        <taxon>Bacteria</taxon>
        <taxon>Pseudomonadati</taxon>
        <taxon>Pseudomonadota</taxon>
        <taxon>Gammaproteobacteria</taxon>
        <taxon>Enterobacterales</taxon>
        <taxon>Enterobacteriaceae</taxon>
        <taxon>Salmonella</taxon>
    </lineage>
</organism>
<gene>
    <name evidence="1" type="ORF">G9E63_004331</name>
</gene>